<dbReference type="EMBL" id="JACHMH010000001">
    <property type="protein sequence ID" value="MBB4677415.1"/>
    <property type="molecule type" value="Genomic_DNA"/>
</dbReference>
<proteinExistence type="predicted"/>
<dbReference type="RefSeq" id="WP_185003369.1">
    <property type="nucleotide sequence ID" value="NZ_BAAAUI010000035.1"/>
</dbReference>
<gene>
    <name evidence="1" type="ORF">HNR67_003533</name>
</gene>
<protein>
    <submittedName>
        <fullName evidence="1">Uncharacterized protein</fullName>
    </submittedName>
</protein>
<dbReference type="AlphaFoldDB" id="A0A7W7CAD0"/>
<name>A0A7W7CAD0_9PSEU</name>
<evidence type="ECO:0000313" key="1">
    <source>
        <dbReference type="EMBL" id="MBB4677415.1"/>
    </source>
</evidence>
<evidence type="ECO:0000313" key="2">
    <source>
        <dbReference type="Proteomes" id="UP000533598"/>
    </source>
</evidence>
<sequence>MSEIPTEDELDRIEERARQAFAVAPLPWLDFLETRHGIGGCSFIRLDADSELDHELYVNIYQGSEKWPGRDARMDAILHYIASAAADVPRLVAEIRRLRAAAADHDTER</sequence>
<organism evidence="1 2">
    <name type="scientific">Crossiella cryophila</name>
    <dbReference type="NCBI Taxonomy" id="43355"/>
    <lineage>
        <taxon>Bacteria</taxon>
        <taxon>Bacillati</taxon>
        <taxon>Actinomycetota</taxon>
        <taxon>Actinomycetes</taxon>
        <taxon>Pseudonocardiales</taxon>
        <taxon>Pseudonocardiaceae</taxon>
        <taxon>Crossiella</taxon>
    </lineage>
</organism>
<dbReference type="Proteomes" id="UP000533598">
    <property type="component" value="Unassembled WGS sequence"/>
</dbReference>
<keyword evidence="2" id="KW-1185">Reference proteome</keyword>
<reference evidence="1 2" key="1">
    <citation type="submission" date="2020-08" db="EMBL/GenBank/DDBJ databases">
        <title>Sequencing the genomes of 1000 actinobacteria strains.</title>
        <authorList>
            <person name="Klenk H.-P."/>
        </authorList>
    </citation>
    <scope>NUCLEOTIDE SEQUENCE [LARGE SCALE GENOMIC DNA]</scope>
    <source>
        <strain evidence="1 2">DSM 44230</strain>
    </source>
</reference>
<comment type="caution">
    <text evidence="1">The sequence shown here is derived from an EMBL/GenBank/DDBJ whole genome shotgun (WGS) entry which is preliminary data.</text>
</comment>
<accession>A0A7W7CAD0</accession>